<evidence type="ECO:0000313" key="1">
    <source>
        <dbReference type="EMBL" id="MEW9491183.1"/>
    </source>
</evidence>
<name>A0ACC6TMZ1_9CREN</name>
<organism evidence="1 2">
    <name type="scientific">Candidatus Aramenus sulfurataquae</name>
    <dbReference type="NCBI Taxonomy" id="1326980"/>
    <lineage>
        <taxon>Archaea</taxon>
        <taxon>Thermoproteota</taxon>
        <taxon>Thermoprotei</taxon>
        <taxon>Sulfolobales</taxon>
        <taxon>Sulfolobaceae</taxon>
        <taxon>Candidatus Aramenus</taxon>
    </lineage>
</organism>
<reference evidence="1" key="1">
    <citation type="submission" date="2024-07" db="EMBL/GenBank/DDBJ databases">
        <title>Metagenome and Metagenome-Assembled Genomes of Archaea from a hot spring from the geothermal field of Los Azufres, Mexico.</title>
        <authorList>
            <person name="Marin-Paredes R."/>
            <person name="Martinez-Romero E."/>
            <person name="Servin-Garciduenas L.E."/>
        </authorList>
    </citation>
    <scope>NUCLEOTIDE SEQUENCE</scope>
    <source>
        <strain evidence="1">AZ1-454</strain>
    </source>
</reference>
<gene>
    <name evidence="1" type="ORF">TQ35_0003140</name>
</gene>
<protein>
    <submittedName>
        <fullName evidence="1">MFS transporter</fullName>
    </submittedName>
</protein>
<proteinExistence type="predicted"/>
<dbReference type="EMBL" id="JZWS03000003">
    <property type="protein sequence ID" value="MEW9491183.1"/>
    <property type="molecule type" value="Genomic_DNA"/>
</dbReference>
<accession>A0ACC6TMZ1</accession>
<evidence type="ECO:0000313" key="2">
    <source>
        <dbReference type="Proteomes" id="UP000053480"/>
    </source>
</evidence>
<dbReference type="Proteomes" id="UP000053480">
    <property type="component" value="Unassembled WGS sequence"/>
</dbReference>
<sequence length="450" mass="49720">MEDEFSKVDFSKWTSSHWSLFTSLAIGFFMWGVIASIAPLFYPSVNQVWFLIVPIAAQLAGDLGISALSDLKLGRKGTFFLTMALYGAGSLLIFGASTLSVYGVIPSSSPLFLGLVTLGIILGNLGIEGEVPTALSYASETMPLRLRETMLVLLPNFDNIGAMVASLIALVTYNLTDSYLVELRLLGLFAIILVGVAIFVRYRIPESVRWLVKAKKEEKAKEELKKFSPEAMEEYVRLNKRTSLATRFAFLAIISVSQYLTYGLMAYVIADYYFSGASVDQVIFVANLGASLAGFLASALANRMASRIFALFSYLGGASTMGLIVGYVIIPSLLTYALPTLYVMFYALLFLNMFFSEFGWAVRTIYEPTLMPIRARAFFIGLIRVFPMVSYALSIQLTSGFNELQFVMYNLALWLLGAGGSLMWFFKGYDVNMVPIEQTSQEDVKKGAIT</sequence>
<comment type="caution">
    <text evidence="1">The sequence shown here is derived from an EMBL/GenBank/DDBJ whole genome shotgun (WGS) entry which is preliminary data.</text>
</comment>